<evidence type="ECO:0000313" key="12">
    <source>
        <dbReference type="RefSeq" id="XP_027096352.1"/>
    </source>
</evidence>
<dbReference type="RefSeq" id="XP_027096352.1">
    <property type="nucleotide sequence ID" value="XM_027240551.1"/>
</dbReference>
<name>A0A6P6V3A4_COFAR</name>
<evidence type="ECO:0000256" key="4">
    <source>
        <dbReference type="ARBA" id="ARBA00022968"/>
    </source>
</evidence>
<evidence type="ECO:0000256" key="7">
    <source>
        <dbReference type="SAM" id="MobiDB-lite"/>
    </source>
</evidence>
<dbReference type="InterPro" id="IPR025846">
    <property type="entry name" value="TBL_N"/>
</dbReference>
<keyword evidence="3 8" id="KW-0812">Transmembrane</keyword>
<dbReference type="InterPro" id="IPR029962">
    <property type="entry name" value="TBL"/>
</dbReference>
<evidence type="ECO:0000259" key="9">
    <source>
        <dbReference type="Pfam" id="PF13839"/>
    </source>
</evidence>
<accession>A0A6P6V3A4</accession>
<dbReference type="Pfam" id="PF14416">
    <property type="entry name" value="PMR5N"/>
    <property type="match status" value="1"/>
</dbReference>
<evidence type="ECO:0000256" key="2">
    <source>
        <dbReference type="ARBA" id="ARBA00007727"/>
    </source>
</evidence>
<feature type="domain" description="Trichome birefringence-like N-terminal" evidence="10">
    <location>
        <begin position="103"/>
        <end position="155"/>
    </location>
</feature>
<evidence type="ECO:0000256" key="8">
    <source>
        <dbReference type="SAM" id="Phobius"/>
    </source>
</evidence>
<keyword evidence="4" id="KW-0735">Signal-anchor</keyword>
<evidence type="ECO:0000313" key="11">
    <source>
        <dbReference type="Proteomes" id="UP001652660"/>
    </source>
</evidence>
<feature type="region of interest" description="Disordered" evidence="7">
    <location>
        <begin position="52"/>
        <end position="102"/>
    </location>
</feature>
<dbReference type="GO" id="GO:0016413">
    <property type="term" value="F:O-acetyltransferase activity"/>
    <property type="evidence" value="ECO:0007669"/>
    <property type="project" value="InterPro"/>
</dbReference>
<gene>
    <name evidence="12" type="primary">LOC113716259</name>
</gene>
<dbReference type="GO" id="GO:0005794">
    <property type="term" value="C:Golgi apparatus"/>
    <property type="evidence" value="ECO:0007669"/>
    <property type="project" value="TreeGrafter"/>
</dbReference>
<keyword evidence="5 8" id="KW-1133">Transmembrane helix</keyword>
<dbReference type="OrthoDB" id="630188at2759"/>
<dbReference type="InterPro" id="IPR026057">
    <property type="entry name" value="TBL_C"/>
</dbReference>
<dbReference type="GeneID" id="113716259"/>
<keyword evidence="11" id="KW-1185">Reference proteome</keyword>
<evidence type="ECO:0000256" key="1">
    <source>
        <dbReference type="ARBA" id="ARBA00004167"/>
    </source>
</evidence>
<evidence type="ECO:0000259" key="10">
    <source>
        <dbReference type="Pfam" id="PF14416"/>
    </source>
</evidence>
<dbReference type="GO" id="GO:0016020">
    <property type="term" value="C:membrane"/>
    <property type="evidence" value="ECO:0007669"/>
    <property type="project" value="UniProtKB-SubCell"/>
</dbReference>
<reference evidence="12" key="2">
    <citation type="submission" date="2025-08" db="UniProtKB">
        <authorList>
            <consortium name="RefSeq"/>
        </authorList>
    </citation>
    <scope>IDENTIFICATION</scope>
    <source>
        <tissue evidence="12">Leaves</tissue>
    </source>
</reference>
<dbReference type="Pfam" id="PF13839">
    <property type="entry name" value="PC-Esterase"/>
    <property type="match status" value="1"/>
</dbReference>
<sequence>MGSKKPLKHQSNSLLTKLLPWTFSILLPLLLIHLCFHPIPFLRSPSSKLHSNNDNAINNDSASPPSRRSFPTSQLHTKNHVINNDSTSPSHSQDVNSSNAPTACDYSNGEWKRDKLGPLYNGATCGTIKDGQNCMSHGRPDKDYLYWRWKPRQCKLPRFEPRTFLQYLSNKHLAFVGDSVARNQLESLLCMIATVSSPKLVRSYGEDNKFRKWHFPSHNVTVSIFWSPFLVKGIEKSDEIDITRNYNKLYLDLVDEKWAGEIDHLDMIVLSVGHWFLHRAVYYYNGTLLGCHYRSDQNCTEIGFYDVYGKAYQTAVNSIIDRKRSSSCNATDVFVTTFSPAHFEGEWDKFGACPKTKPYNAGEKKLEGMDAEMRNIGIKEVKAAREKSKRFGSLRFEYVDVSALSFLRADGHPGPYLYPFPFANGIKDRVQNDCVHWCLPGPIDTWNEILLEIMKRRETEV</sequence>
<comment type="subcellular location">
    <subcellularLocation>
        <location evidence="1">Membrane</location>
        <topology evidence="1">Single-pass membrane protein</topology>
    </subcellularLocation>
</comment>
<feature type="compositionally biased region" description="Low complexity" evidence="7">
    <location>
        <begin position="52"/>
        <end position="63"/>
    </location>
</feature>
<keyword evidence="6 8" id="KW-0472">Membrane</keyword>
<feature type="domain" description="Trichome birefringence-like C-terminal" evidence="9">
    <location>
        <begin position="156"/>
        <end position="452"/>
    </location>
</feature>
<evidence type="ECO:0000256" key="5">
    <source>
        <dbReference type="ARBA" id="ARBA00022989"/>
    </source>
</evidence>
<feature type="compositionally biased region" description="Polar residues" evidence="7">
    <location>
        <begin position="64"/>
        <end position="101"/>
    </location>
</feature>
<dbReference type="Proteomes" id="UP001652660">
    <property type="component" value="Chromosome 11c"/>
</dbReference>
<evidence type="ECO:0000256" key="3">
    <source>
        <dbReference type="ARBA" id="ARBA00022692"/>
    </source>
</evidence>
<dbReference type="PANTHER" id="PTHR32285">
    <property type="entry name" value="PROTEIN TRICHOME BIREFRINGENCE-LIKE 9-RELATED"/>
    <property type="match status" value="1"/>
</dbReference>
<comment type="similarity">
    <text evidence="2">Belongs to the PC-esterase family. TBL subfamily.</text>
</comment>
<dbReference type="PANTHER" id="PTHR32285:SF57">
    <property type="entry name" value="XYLOGLUCAN O-ACETYLTRANSFERASE 1"/>
    <property type="match status" value="1"/>
</dbReference>
<organism evidence="11 12">
    <name type="scientific">Coffea arabica</name>
    <name type="common">Arabian coffee</name>
    <dbReference type="NCBI Taxonomy" id="13443"/>
    <lineage>
        <taxon>Eukaryota</taxon>
        <taxon>Viridiplantae</taxon>
        <taxon>Streptophyta</taxon>
        <taxon>Embryophyta</taxon>
        <taxon>Tracheophyta</taxon>
        <taxon>Spermatophyta</taxon>
        <taxon>Magnoliopsida</taxon>
        <taxon>eudicotyledons</taxon>
        <taxon>Gunneridae</taxon>
        <taxon>Pentapetalae</taxon>
        <taxon>asterids</taxon>
        <taxon>lamiids</taxon>
        <taxon>Gentianales</taxon>
        <taxon>Rubiaceae</taxon>
        <taxon>Ixoroideae</taxon>
        <taxon>Gardenieae complex</taxon>
        <taxon>Bertiereae - Coffeeae clade</taxon>
        <taxon>Coffeeae</taxon>
        <taxon>Coffea</taxon>
    </lineage>
</organism>
<protein>
    <submittedName>
        <fullName evidence="12">Xyloglucan O-acetyltransferase 1-like</fullName>
    </submittedName>
</protein>
<proteinExistence type="inferred from homology"/>
<evidence type="ECO:0000256" key="6">
    <source>
        <dbReference type="ARBA" id="ARBA00023136"/>
    </source>
</evidence>
<reference evidence="11" key="1">
    <citation type="journal article" date="2025" name="Foods">
        <title>Unveiling the Microbial Signatures of Arabica Coffee Cherries: Insights into Ripeness Specific Diversity, Functional Traits, and Implications for Quality and Safety.</title>
        <authorList>
            <consortium name="RefSeq"/>
            <person name="Tenea G.N."/>
            <person name="Cifuentes V."/>
            <person name="Reyes P."/>
            <person name="Cevallos-Vallejos M."/>
        </authorList>
    </citation>
    <scope>NUCLEOTIDE SEQUENCE [LARGE SCALE GENOMIC DNA]</scope>
</reference>
<feature type="transmembrane region" description="Helical" evidence="8">
    <location>
        <begin position="21"/>
        <end position="42"/>
    </location>
</feature>
<dbReference type="AlphaFoldDB" id="A0A6P6V3A4"/>